<sequence>MKKYNATNFFKHTYCEWTEVPMEEIADKKPNFKSEKGSCYFFDAQGIFRYANHWGRVANCRWKLISDKHANQGYTVGYAAWSSFYPNDERENNYVISVNFLQKEVTFKHYASLNGSDAFRRNAKDTAKRISEIKKVLLSDEWAKYITHPNKEELRQYLINGLIRTNKSLLVLKREFLSQT</sequence>
<keyword evidence="2" id="KW-1185">Reference proteome</keyword>
<dbReference type="AlphaFoldDB" id="A0A378RLX1"/>
<dbReference type="Proteomes" id="UP000255024">
    <property type="component" value="Unassembled WGS sequence"/>
</dbReference>
<organism evidence="1 2">
    <name type="scientific">Myroides odoratus</name>
    <name type="common">Flavobacterium odoratum</name>
    <dbReference type="NCBI Taxonomy" id="256"/>
    <lineage>
        <taxon>Bacteria</taxon>
        <taxon>Pseudomonadati</taxon>
        <taxon>Bacteroidota</taxon>
        <taxon>Flavobacteriia</taxon>
        <taxon>Flavobacteriales</taxon>
        <taxon>Flavobacteriaceae</taxon>
        <taxon>Myroides</taxon>
    </lineage>
</organism>
<gene>
    <name evidence="1" type="ORF">NCTC11179_01554</name>
</gene>
<dbReference type="RefSeq" id="WP_115090843.1">
    <property type="nucleotide sequence ID" value="NZ_CP068107.1"/>
</dbReference>
<protein>
    <submittedName>
        <fullName evidence="1">Uncharacterized protein</fullName>
    </submittedName>
</protein>
<accession>A0A378RLX1</accession>
<proteinExistence type="predicted"/>
<dbReference type="EMBL" id="UGQL01000001">
    <property type="protein sequence ID" value="STZ28016.1"/>
    <property type="molecule type" value="Genomic_DNA"/>
</dbReference>
<reference evidence="1 2" key="1">
    <citation type="submission" date="2018-06" db="EMBL/GenBank/DDBJ databases">
        <authorList>
            <consortium name="Pathogen Informatics"/>
            <person name="Doyle S."/>
        </authorList>
    </citation>
    <scope>NUCLEOTIDE SEQUENCE [LARGE SCALE GENOMIC DNA]</scope>
    <source>
        <strain evidence="1 2">NCTC11179</strain>
    </source>
</reference>
<name>A0A378RLX1_MYROD</name>
<evidence type="ECO:0000313" key="1">
    <source>
        <dbReference type="EMBL" id="STZ28016.1"/>
    </source>
</evidence>
<evidence type="ECO:0000313" key="2">
    <source>
        <dbReference type="Proteomes" id="UP000255024"/>
    </source>
</evidence>